<evidence type="ECO:0000259" key="15">
    <source>
        <dbReference type="Pfam" id="PF08544"/>
    </source>
</evidence>
<dbReference type="GO" id="GO:0005524">
    <property type="term" value="F:ATP binding"/>
    <property type="evidence" value="ECO:0007669"/>
    <property type="project" value="UniProtKB-UniRule"/>
</dbReference>
<evidence type="ECO:0000256" key="1">
    <source>
        <dbReference type="ARBA" id="ARBA00005015"/>
    </source>
</evidence>
<evidence type="ECO:0000313" key="16">
    <source>
        <dbReference type="EMBL" id="WGH93362.1"/>
    </source>
</evidence>
<comment type="subcellular location">
    <subcellularLocation>
        <location evidence="13">Cytoplasm</location>
    </subcellularLocation>
</comment>
<dbReference type="Pfam" id="PF08544">
    <property type="entry name" value="GHMP_kinases_C"/>
    <property type="match status" value="1"/>
</dbReference>
<evidence type="ECO:0000256" key="5">
    <source>
        <dbReference type="ARBA" id="ARBA00022605"/>
    </source>
</evidence>
<keyword evidence="7 13" id="KW-0791">Threonine biosynthesis</keyword>
<dbReference type="InterPro" id="IPR020568">
    <property type="entry name" value="Ribosomal_Su5_D2-typ_SF"/>
</dbReference>
<dbReference type="PANTHER" id="PTHR20861">
    <property type="entry name" value="HOMOSERINE/4-DIPHOSPHOCYTIDYL-2-C-METHYL-D-ERYTHRITOL KINASE"/>
    <property type="match status" value="1"/>
</dbReference>
<evidence type="ECO:0000256" key="12">
    <source>
        <dbReference type="ARBA" id="ARBA00049954"/>
    </source>
</evidence>
<feature type="domain" description="GHMP kinase N-terminal" evidence="14">
    <location>
        <begin position="77"/>
        <end position="160"/>
    </location>
</feature>
<comment type="catalytic activity">
    <reaction evidence="11 13">
        <text>L-homoserine + ATP = O-phospho-L-homoserine + ADP + H(+)</text>
        <dbReference type="Rhea" id="RHEA:13985"/>
        <dbReference type="ChEBI" id="CHEBI:15378"/>
        <dbReference type="ChEBI" id="CHEBI:30616"/>
        <dbReference type="ChEBI" id="CHEBI:57476"/>
        <dbReference type="ChEBI" id="CHEBI:57590"/>
        <dbReference type="ChEBI" id="CHEBI:456216"/>
        <dbReference type="EC" id="2.7.1.39"/>
    </reaction>
</comment>
<keyword evidence="5 13" id="KW-0028">Amino-acid biosynthesis</keyword>
<dbReference type="Pfam" id="PF00288">
    <property type="entry name" value="GHMP_kinases_N"/>
    <property type="match status" value="1"/>
</dbReference>
<dbReference type="GO" id="GO:0004413">
    <property type="term" value="F:homoserine kinase activity"/>
    <property type="evidence" value="ECO:0007669"/>
    <property type="project" value="UniProtKB-UniRule"/>
</dbReference>
<keyword evidence="6 13" id="KW-0808">Transferase</keyword>
<dbReference type="EMBL" id="CP122566">
    <property type="protein sequence ID" value="WGH93362.1"/>
    <property type="molecule type" value="Genomic_DNA"/>
</dbReference>
<accession>A0AAJ6AJW9</accession>
<dbReference type="PANTHER" id="PTHR20861:SF1">
    <property type="entry name" value="HOMOSERINE KINASE"/>
    <property type="match status" value="1"/>
</dbReference>
<dbReference type="Proteomes" id="UP001224674">
    <property type="component" value="Chromosome"/>
</dbReference>
<feature type="domain" description="GHMP kinase C-terminal" evidence="15">
    <location>
        <begin position="236"/>
        <end position="295"/>
    </location>
</feature>
<dbReference type="HAMAP" id="MF_00384">
    <property type="entry name" value="Homoser_kinase"/>
    <property type="match status" value="1"/>
</dbReference>
<dbReference type="SUPFAM" id="SSF54211">
    <property type="entry name" value="Ribosomal protein S5 domain 2-like"/>
    <property type="match status" value="1"/>
</dbReference>
<dbReference type="InterPro" id="IPR014721">
    <property type="entry name" value="Ribsml_uS5_D2-typ_fold_subgr"/>
</dbReference>
<evidence type="ECO:0000256" key="13">
    <source>
        <dbReference type="HAMAP-Rule" id="MF_00384"/>
    </source>
</evidence>
<dbReference type="PROSITE" id="PS00627">
    <property type="entry name" value="GHMP_KINASES_ATP"/>
    <property type="match status" value="1"/>
</dbReference>
<evidence type="ECO:0000256" key="11">
    <source>
        <dbReference type="ARBA" id="ARBA00049375"/>
    </source>
</evidence>
<proteinExistence type="inferred from homology"/>
<dbReference type="InterPro" id="IPR006203">
    <property type="entry name" value="GHMP_knse_ATP-bd_CS"/>
</dbReference>
<keyword evidence="17" id="KW-1185">Reference proteome</keyword>
<evidence type="ECO:0000256" key="4">
    <source>
        <dbReference type="ARBA" id="ARBA00017858"/>
    </source>
</evidence>
<evidence type="ECO:0000259" key="14">
    <source>
        <dbReference type="Pfam" id="PF00288"/>
    </source>
</evidence>
<protein>
    <recommendedName>
        <fullName evidence="4 13">Homoserine kinase</fullName>
        <shortName evidence="13">HK</shortName>
        <shortName evidence="13">HSK</shortName>
        <ecNumber evidence="3 13">2.7.1.39</ecNumber>
    </recommendedName>
</protein>
<dbReference type="InterPro" id="IPR006204">
    <property type="entry name" value="GHMP_kinase_N_dom"/>
</dbReference>
<dbReference type="InterPro" id="IPR036554">
    <property type="entry name" value="GHMP_kinase_C_sf"/>
</dbReference>
<evidence type="ECO:0000256" key="7">
    <source>
        <dbReference type="ARBA" id="ARBA00022697"/>
    </source>
</evidence>
<dbReference type="PRINTS" id="PR00958">
    <property type="entry name" value="HOMSERKINASE"/>
</dbReference>
<dbReference type="EC" id="2.7.1.39" evidence="3 13"/>
<keyword evidence="9 13" id="KW-0418">Kinase</keyword>
<dbReference type="GO" id="GO:0009088">
    <property type="term" value="P:threonine biosynthetic process"/>
    <property type="evidence" value="ECO:0007669"/>
    <property type="project" value="UniProtKB-UniRule"/>
</dbReference>
<name>A0AAJ6AJW9_9MICC</name>
<dbReference type="SUPFAM" id="SSF55060">
    <property type="entry name" value="GHMP Kinase, C-terminal domain"/>
    <property type="match status" value="1"/>
</dbReference>
<keyword evidence="10 13" id="KW-0067">ATP-binding</keyword>
<dbReference type="NCBIfam" id="TIGR00191">
    <property type="entry name" value="thrB"/>
    <property type="match status" value="1"/>
</dbReference>
<evidence type="ECO:0000256" key="9">
    <source>
        <dbReference type="ARBA" id="ARBA00022777"/>
    </source>
</evidence>
<evidence type="ECO:0000256" key="8">
    <source>
        <dbReference type="ARBA" id="ARBA00022741"/>
    </source>
</evidence>
<evidence type="ECO:0000313" key="17">
    <source>
        <dbReference type="Proteomes" id="UP001224674"/>
    </source>
</evidence>
<dbReference type="InterPro" id="IPR000870">
    <property type="entry name" value="Homoserine_kinase"/>
</dbReference>
<dbReference type="InterPro" id="IPR013750">
    <property type="entry name" value="GHMP_kinase_C_dom"/>
</dbReference>
<reference evidence="16 17" key="1">
    <citation type="submission" date="2023-03" db="EMBL/GenBank/DDBJ databases">
        <title>Complete genome sequences of several Auritidibacter ignavus strains isolated from ear infections.</title>
        <authorList>
            <person name="Baehr T."/>
            <person name="Baumhoegger A.M."/>
        </authorList>
    </citation>
    <scope>NUCLEOTIDE SEQUENCE [LARGE SCALE GENOMIC DNA]</scope>
    <source>
        <strain evidence="16 17">BABAE-6</strain>
    </source>
</reference>
<feature type="binding site" evidence="13">
    <location>
        <begin position="105"/>
        <end position="115"/>
    </location>
    <ligand>
        <name>ATP</name>
        <dbReference type="ChEBI" id="CHEBI:30616"/>
    </ligand>
</feature>
<dbReference type="Gene3D" id="3.30.70.890">
    <property type="entry name" value="GHMP kinase, C-terminal domain"/>
    <property type="match status" value="1"/>
</dbReference>
<evidence type="ECO:0000256" key="10">
    <source>
        <dbReference type="ARBA" id="ARBA00022840"/>
    </source>
</evidence>
<comment type="similarity">
    <text evidence="2 13">Belongs to the GHMP kinase family. Homoserine kinase subfamily.</text>
</comment>
<dbReference type="GO" id="GO:0005737">
    <property type="term" value="C:cytoplasm"/>
    <property type="evidence" value="ECO:0007669"/>
    <property type="project" value="UniProtKB-SubCell"/>
</dbReference>
<keyword evidence="13" id="KW-0963">Cytoplasm</keyword>
<dbReference type="AlphaFoldDB" id="A0AAJ6AJW9"/>
<evidence type="ECO:0000256" key="6">
    <source>
        <dbReference type="ARBA" id="ARBA00022679"/>
    </source>
</evidence>
<organism evidence="16 17">
    <name type="scientific">Auritidibacter ignavus</name>
    <dbReference type="NCBI Taxonomy" id="678932"/>
    <lineage>
        <taxon>Bacteria</taxon>
        <taxon>Bacillati</taxon>
        <taxon>Actinomycetota</taxon>
        <taxon>Actinomycetes</taxon>
        <taxon>Micrococcales</taxon>
        <taxon>Micrococcaceae</taxon>
        <taxon>Auritidibacter</taxon>
    </lineage>
</organism>
<evidence type="ECO:0000256" key="3">
    <source>
        <dbReference type="ARBA" id="ARBA00012078"/>
    </source>
</evidence>
<dbReference type="PIRSF" id="PIRSF000676">
    <property type="entry name" value="Homoser_kin"/>
    <property type="match status" value="1"/>
</dbReference>
<comment type="pathway">
    <text evidence="1 13">Amino-acid biosynthesis; L-threonine biosynthesis; L-threonine from L-aspartate: step 4/5.</text>
</comment>
<gene>
    <name evidence="13 16" type="primary">thrB</name>
    <name evidence="16" type="ORF">QDX21_00650</name>
</gene>
<dbReference type="Gene3D" id="3.30.230.10">
    <property type="match status" value="1"/>
</dbReference>
<dbReference type="RefSeq" id="WP_110110010.1">
    <property type="nucleotide sequence ID" value="NZ_CP122565.1"/>
</dbReference>
<comment type="function">
    <text evidence="12 13">Catalyzes the ATP-dependent phosphorylation of L-homoserine to L-homoserine phosphate.</text>
</comment>
<sequence>MGSATPATQRPPDRVPAGITVRVSVPATSANLGPGFDAAGLAVQLFDEVEIISTEAGYCVEITGYGQDYLPTDSRHLIISTIRELLASIGWTVPGLKVRAINRIPHSRGLGSSAAAHVAAVLGAQGLLPRHAQRTHDELLQWAAELEGHPDNVAPALFGGLTLSWSTHAQFHTARFEPAPELTPVVAIPDKPVGTATARELLPEAVPHAEAAANAASAALLAPAITTDPSLLYVATRDYLHQEYRFAAMPHTLNVVRVMRAHGFAAVVSGAGPTVMVLTACPEEARRAYAALEETVAPQRRHWDLHILAVNLEGAKLEIVRP</sequence>
<keyword evidence="8 13" id="KW-0547">Nucleotide-binding</keyword>
<evidence type="ECO:0000256" key="2">
    <source>
        <dbReference type="ARBA" id="ARBA00007370"/>
    </source>
</evidence>